<name>A0A556QSQ5_9BACT</name>
<dbReference type="Proteomes" id="UP000315648">
    <property type="component" value="Unassembled WGS sequence"/>
</dbReference>
<dbReference type="SUPFAM" id="SSF53822">
    <property type="entry name" value="Periplasmic binding protein-like I"/>
    <property type="match status" value="1"/>
</dbReference>
<dbReference type="PANTHER" id="PTHR30146">
    <property type="entry name" value="LACI-RELATED TRANSCRIPTIONAL REPRESSOR"/>
    <property type="match status" value="1"/>
</dbReference>
<evidence type="ECO:0000313" key="6">
    <source>
        <dbReference type="Proteomes" id="UP000315648"/>
    </source>
</evidence>
<evidence type="ECO:0000256" key="1">
    <source>
        <dbReference type="ARBA" id="ARBA00023015"/>
    </source>
</evidence>
<dbReference type="InterPro" id="IPR028082">
    <property type="entry name" value="Peripla_BP_I"/>
</dbReference>
<dbReference type="PANTHER" id="PTHR30146:SF109">
    <property type="entry name" value="HTH-TYPE TRANSCRIPTIONAL REGULATOR GALS"/>
    <property type="match status" value="1"/>
</dbReference>
<dbReference type="RefSeq" id="WP_144230194.1">
    <property type="nucleotide sequence ID" value="NZ_CBCRVV010000012.1"/>
</dbReference>
<dbReference type="Pfam" id="PF00356">
    <property type="entry name" value="LacI"/>
    <property type="match status" value="1"/>
</dbReference>
<dbReference type="CDD" id="cd01392">
    <property type="entry name" value="HTH_LacI"/>
    <property type="match status" value="1"/>
</dbReference>
<dbReference type="OrthoDB" id="9803256at2"/>
<protein>
    <submittedName>
        <fullName evidence="5">LacI family transcriptional regulator</fullName>
    </submittedName>
</protein>
<keyword evidence="1" id="KW-0805">Transcription regulation</keyword>
<dbReference type="GO" id="GO:0003700">
    <property type="term" value="F:DNA-binding transcription factor activity"/>
    <property type="evidence" value="ECO:0007669"/>
    <property type="project" value="TreeGrafter"/>
</dbReference>
<dbReference type="AlphaFoldDB" id="A0A556QSQ5"/>
<organism evidence="5 6">
    <name type="scientific">Rariglobus hedericola</name>
    <dbReference type="NCBI Taxonomy" id="2597822"/>
    <lineage>
        <taxon>Bacteria</taxon>
        <taxon>Pseudomonadati</taxon>
        <taxon>Verrucomicrobiota</taxon>
        <taxon>Opitutia</taxon>
        <taxon>Opitutales</taxon>
        <taxon>Opitutaceae</taxon>
        <taxon>Rariglobus</taxon>
    </lineage>
</organism>
<dbReference type="EMBL" id="VMBG01000001">
    <property type="protein sequence ID" value="TSJ79653.1"/>
    <property type="molecule type" value="Genomic_DNA"/>
</dbReference>
<evidence type="ECO:0000256" key="3">
    <source>
        <dbReference type="ARBA" id="ARBA00023163"/>
    </source>
</evidence>
<dbReference type="Gene3D" id="1.10.260.40">
    <property type="entry name" value="lambda repressor-like DNA-binding domains"/>
    <property type="match status" value="1"/>
</dbReference>
<evidence type="ECO:0000313" key="5">
    <source>
        <dbReference type="EMBL" id="TSJ79653.1"/>
    </source>
</evidence>
<keyword evidence="6" id="KW-1185">Reference proteome</keyword>
<dbReference type="SUPFAM" id="SSF47413">
    <property type="entry name" value="lambda repressor-like DNA-binding domains"/>
    <property type="match status" value="1"/>
</dbReference>
<dbReference type="PROSITE" id="PS50932">
    <property type="entry name" value="HTH_LACI_2"/>
    <property type="match status" value="1"/>
</dbReference>
<feature type="domain" description="HTH lacI-type" evidence="4">
    <location>
        <begin position="7"/>
        <end position="61"/>
    </location>
</feature>
<proteinExistence type="predicted"/>
<evidence type="ECO:0000259" key="4">
    <source>
        <dbReference type="PROSITE" id="PS50932"/>
    </source>
</evidence>
<evidence type="ECO:0000256" key="2">
    <source>
        <dbReference type="ARBA" id="ARBA00023125"/>
    </source>
</evidence>
<reference evidence="5 6" key="1">
    <citation type="submission" date="2019-07" db="EMBL/GenBank/DDBJ databases">
        <title>Description of 53C-WASEF.</title>
        <authorList>
            <person name="Pitt A."/>
            <person name="Hahn M.W."/>
        </authorList>
    </citation>
    <scope>NUCLEOTIDE SEQUENCE [LARGE SCALE GENOMIC DNA]</scope>
    <source>
        <strain evidence="5 6">53C-WASEF</strain>
    </source>
</reference>
<dbReference type="GO" id="GO:0000976">
    <property type="term" value="F:transcription cis-regulatory region binding"/>
    <property type="evidence" value="ECO:0007669"/>
    <property type="project" value="TreeGrafter"/>
</dbReference>
<accession>A0A556QSQ5</accession>
<keyword evidence="2" id="KW-0238">DNA-binding</keyword>
<keyword evidence="3" id="KW-0804">Transcription</keyword>
<dbReference type="InterPro" id="IPR000843">
    <property type="entry name" value="HTH_LacI"/>
</dbReference>
<gene>
    <name evidence="5" type="ORF">FPL22_10310</name>
</gene>
<sequence>MATPGYVRQQDIALKAGVHITTVSLALRDDPRLAETTRRRIQDLAMEMGYTPDPMLSALTVYRNRSKRIHHQGTLAWLCPPTIKSHGPQGFAHYLKGAEERATELGYKLEVFYFSELGGSRLSSVLRARNIKGLLIPPQAHSRAHLDFDWNEFSSVCFGFTLSWPRLHLITNAQYSSSRLAVRMLRTRGYHRLGFVTTRETDERTDQNFRAGFLSEQHDFLPENRIPPLVLEDTTIATECKEFAAWYRRHKPDVILYIYPTVAEFLRLLKITPKQCGSASLSVTALDGSLAGVYQNDLLIGHKAVDFLIDMLHRNERGIPPKRFQFFVESEWVEGKSIRPAVV</sequence>
<comment type="caution">
    <text evidence="5">The sequence shown here is derived from an EMBL/GenBank/DDBJ whole genome shotgun (WGS) entry which is preliminary data.</text>
</comment>
<dbReference type="SMART" id="SM00354">
    <property type="entry name" value="HTH_LACI"/>
    <property type="match status" value="1"/>
</dbReference>
<dbReference type="InterPro" id="IPR010982">
    <property type="entry name" value="Lambda_DNA-bd_dom_sf"/>
</dbReference>
<dbReference type="Gene3D" id="3.40.50.2300">
    <property type="match status" value="2"/>
</dbReference>